<evidence type="ECO:0000256" key="2">
    <source>
        <dbReference type="ARBA" id="ARBA00023002"/>
    </source>
</evidence>
<feature type="domain" description="SnoaL-like" evidence="3">
    <location>
        <begin position="24"/>
        <end position="155"/>
    </location>
</feature>
<evidence type="ECO:0000259" key="3">
    <source>
        <dbReference type="Pfam" id="PF13577"/>
    </source>
</evidence>
<dbReference type="RefSeq" id="WP_115691423.1">
    <property type="nucleotide sequence ID" value="NZ_CP031417.1"/>
</dbReference>
<protein>
    <submittedName>
        <fullName evidence="4">Ring-hydroxylating dioxygenase subunit beta</fullName>
    </submittedName>
</protein>
<keyword evidence="5" id="KW-1185">Reference proteome</keyword>
<dbReference type="SUPFAM" id="SSF54427">
    <property type="entry name" value="NTF2-like"/>
    <property type="match status" value="1"/>
</dbReference>
<reference evidence="4 5" key="1">
    <citation type="submission" date="2018-07" db="EMBL/GenBank/DDBJ databases">
        <authorList>
            <person name="Quirk P.G."/>
            <person name="Krulwich T.A."/>
        </authorList>
    </citation>
    <scope>NUCLEOTIDE SEQUENCE [LARGE SCALE GENOMIC DNA]</scope>
    <source>
        <strain evidence="4 5">CC-BB4</strain>
    </source>
</reference>
<gene>
    <name evidence="4" type="ORF">DW352_11685</name>
</gene>
<evidence type="ECO:0000256" key="1">
    <source>
        <dbReference type="ARBA" id="ARBA00009570"/>
    </source>
</evidence>
<dbReference type="InterPro" id="IPR037401">
    <property type="entry name" value="SnoaL-like"/>
</dbReference>
<keyword evidence="4" id="KW-0223">Dioxygenase</keyword>
<comment type="similarity">
    <text evidence="1">Belongs to the bacterial ring-hydroxylating dioxygenase beta subunit family.</text>
</comment>
<keyword evidence="2" id="KW-0560">Oxidoreductase</keyword>
<evidence type="ECO:0000313" key="5">
    <source>
        <dbReference type="Proteomes" id="UP000254889"/>
    </source>
</evidence>
<dbReference type="KEGG" id="ptaw:DW352_11685"/>
<name>A0A345ZW20_9HYPH</name>
<dbReference type="GO" id="GO:0051213">
    <property type="term" value="F:dioxygenase activity"/>
    <property type="evidence" value="ECO:0007669"/>
    <property type="project" value="UniProtKB-KW"/>
</dbReference>
<dbReference type="CDD" id="cd00667">
    <property type="entry name" value="ring_hydroxylating_dioxygenases_beta"/>
    <property type="match status" value="1"/>
</dbReference>
<dbReference type="Gene3D" id="3.10.450.50">
    <property type="match status" value="1"/>
</dbReference>
<evidence type="ECO:0000313" key="4">
    <source>
        <dbReference type="EMBL" id="AXK81117.1"/>
    </source>
</evidence>
<dbReference type="OrthoDB" id="5517499at2"/>
<dbReference type="InterPro" id="IPR000391">
    <property type="entry name" value="Rng_hydr_dOase-bsu"/>
</dbReference>
<dbReference type="EMBL" id="CP031417">
    <property type="protein sequence ID" value="AXK81117.1"/>
    <property type="molecule type" value="Genomic_DNA"/>
</dbReference>
<sequence length="172" mass="19491">MLTAPNAPAKTPLDPALRRDLAFAVQEFNADYADTLDRGDIEAWPAFFTEDGIYRLIARDNADSTLPLSLMSCEGMGMLKDRAYAIAHTEMFAPRYVMHHITPVRVTDFDGEIITAQANYIILETLVDEPTRLLQCGKYRDKFLMQGDRLLLKERNCIYDTVLVPTCIVYPP</sequence>
<accession>A0A345ZW20</accession>
<organism evidence="4 5">
    <name type="scientific">Pseudolabrys taiwanensis</name>
    <dbReference type="NCBI Taxonomy" id="331696"/>
    <lineage>
        <taxon>Bacteria</taxon>
        <taxon>Pseudomonadati</taxon>
        <taxon>Pseudomonadota</taxon>
        <taxon>Alphaproteobacteria</taxon>
        <taxon>Hyphomicrobiales</taxon>
        <taxon>Xanthobacteraceae</taxon>
        <taxon>Pseudolabrys</taxon>
    </lineage>
</organism>
<proteinExistence type="inferred from homology"/>
<dbReference type="Proteomes" id="UP000254889">
    <property type="component" value="Chromosome"/>
</dbReference>
<dbReference type="Pfam" id="PF13577">
    <property type="entry name" value="SnoaL_4"/>
    <property type="match status" value="1"/>
</dbReference>
<dbReference type="InterPro" id="IPR032710">
    <property type="entry name" value="NTF2-like_dom_sf"/>
</dbReference>
<dbReference type="AlphaFoldDB" id="A0A345ZW20"/>